<dbReference type="InterPro" id="IPR029063">
    <property type="entry name" value="SAM-dependent_MTases_sf"/>
</dbReference>
<dbReference type="Pfam" id="PF13489">
    <property type="entry name" value="Methyltransf_23"/>
    <property type="match status" value="1"/>
</dbReference>
<dbReference type="AlphaFoldDB" id="A0A9P4I7X4"/>
<organism evidence="1 2">
    <name type="scientific">Rhizodiscina lignyota</name>
    <dbReference type="NCBI Taxonomy" id="1504668"/>
    <lineage>
        <taxon>Eukaryota</taxon>
        <taxon>Fungi</taxon>
        <taxon>Dikarya</taxon>
        <taxon>Ascomycota</taxon>
        <taxon>Pezizomycotina</taxon>
        <taxon>Dothideomycetes</taxon>
        <taxon>Pleosporomycetidae</taxon>
        <taxon>Aulographales</taxon>
        <taxon>Rhizodiscinaceae</taxon>
        <taxon>Rhizodiscina</taxon>
    </lineage>
</organism>
<proteinExistence type="predicted"/>
<evidence type="ECO:0000313" key="2">
    <source>
        <dbReference type="Proteomes" id="UP000799772"/>
    </source>
</evidence>
<gene>
    <name evidence="1" type="ORF">NA57DRAFT_68675</name>
</gene>
<reference evidence="1" key="1">
    <citation type="journal article" date="2020" name="Stud. Mycol.">
        <title>101 Dothideomycetes genomes: a test case for predicting lifestyles and emergence of pathogens.</title>
        <authorList>
            <person name="Haridas S."/>
            <person name="Albert R."/>
            <person name="Binder M."/>
            <person name="Bloem J."/>
            <person name="Labutti K."/>
            <person name="Salamov A."/>
            <person name="Andreopoulos B."/>
            <person name="Baker S."/>
            <person name="Barry K."/>
            <person name="Bills G."/>
            <person name="Bluhm B."/>
            <person name="Cannon C."/>
            <person name="Castanera R."/>
            <person name="Culley D."/>
            <person name="Daum C."/>
            <person name="Ezra D."/>
            <person name="Gonzalez J."/>
            <person name="Henrissat B."/>
            <person name="Kuo A."/>
            <person name="Liang C."/>
            <person name="Lipzen A."/>
            <person name="Lutzoni F."/>
            <person name="Magnuson J."/>
            <person name="Mondo S."/>
            <person name="Nolan M."/>
            <person name="Ohm R."/>
            <person name="Pangilinan J."/>
            <person name="Park H.-J."/>
            <person name="Ramirez L."/>
            <person name="Alfaro M."/>
            <person name="Sun H."/>
            <person name="Tritt A."/>
            <person name="Yoshinaga Y."/>
            <person name="Zwiers L.-H."/>
            <person name="Turgeon B."/>
            <person name="Goodwin S."/>
            <person name="Spatafora J."/>
            <person name="Crous P."/>
            <person name="Grigoriev I."/>
        </authorList>
    </citation>
    <scope>NUCLEOTIDE SEQUENCE</scope>
    <source>
        <strain evidence="1">CBS 133067</strain>
    </source>
</reference>
<dbReference type="Proteomes" id="UP000799772">
    <property type="component" value="Unassembled WGS sequence"/>
</dbReference>
<accession>A0A9P4I7X4</accession>
<dbReference type="OrthoDB" id="506498at2759"/>
<dbReference type="GO" id="GO:0008168">
    <property type="term" value="F:methyltransferase activity"/>
    <property type="evidence" value="ECO:0007669"/>
    <property type="project" value="UniProtKB-KW"/>
</dbReference>
<keyword evidence="2" id="KW-1185">Reference proteome</keyword>
<keyword evidence="1" id="KW-0808">Transferase</keyword>
<dbReference type="SUPFAM" id="SSF53335">
    <property type="entry name" value="S-adenosyl-L-methionine-dependent methyltransferases"/>
    <property type="match status" value="1"/>
</dbReference>
<dbReference type="PANTHER" id="PTHR43591">
    <property type="entry name" value="METHYLTRANSFERASE"/>
    <property type="match status" value="1"/>
</dbReference>
<sequence>MSESVGDEYRETVEIHDRDFQLYSIQNRIYFVPVDDEEEERLQIQHRVFSALWEGRLFFPPLSYPRRILDLGYGQGEWAVAMAEQYENSQVTAVDIWHADLPDQPDNLDCEHWNLNDPLTPTYKRDHYDFIHSRCVSPGIKKDRWRSYVRDIYRLLRRGGWAQLVEYYFIVQSDNGRINDDNPISQWGTCYRRSMEGDRDPRAGRHIRQLMRDSGFSDVQEQIFHVPIGSWHNDERMRNVGTQNVENVSLMLDSHAIWPFTHRLGWTAQQVGWLTDGARTELRDDSLKLYMPLSACGVGT</sequence>
<dbReference type="PANTHER" id="PTHR43591:SF24">
    <property type="entry name" value="2-METHOXY-6-POLYPRENYL-1,4-BENZOQUINOL METHYLASE, MITOCHONDRIAL"/>
    <property type="match status" value="1"/>
</dbReference>
<dbReference type="EMBL" id="ML978135">
    <property type="protein sequence ID" value="KAF2094054.1"/>
    <property type="molecule type" value="Genomic_DNA"/>
</dbReference>
<dbReference type="Gene3D" id="3.40.50.150">
    <property type="entry name" value="Vaccinia Virus protein VP39"/>
    <property type="match status" value="1"/>
</dbReference>
<dbReference type="CDD" id="cd02440">
    <property type="entry name" value="AdoMet_MTases"/>
    <property type="match status" value="1"/>
</dbReference>
<comment type="caution">
    <text evidence="1">The sequence shown here is derived from an EMBL/GenBank/DDBJ whole genome shotgun (WGS) entry which is preliminary data.</text>
</comment>
<name>A0A9P4I7X4_9PEZI</name>
<keyword evidence="1" id="KW-0489">Methyltransferase</keyword>
<dbReference type="GO" id="GO:0032259">
    <property type="term" value="P:methylation"/>
    <property type="evidence" value="ECO:0007669"/>
    <property type="project" value="UniProtKB-KW"/>
</dbReference>
<evidence type="ECO:0000313" key="1">
    <source>
        <dbReference type="EMBL" id="KAF2094054.1"/>
    </source>
</evidence>
<protein>
    <submittedName>
        <fullName evidence="1">S-adenosyl-L-methionine-dependent methyltransferase</fullName>
    </submittedName>
</protein>